<feature type="transmembrane region" description="Helical" evidence="1">
    <location>
        <begin position="44"/>
        <end position="67"/>
    </location>
</feature>
<dbReference type="AlphaFoldDB" id="A0A931MZI4"/>
<keyword evidence="1" id="KW-1133">Transmembrane helix</keyword>
<sequence length="196" mass="21326">MDSAASINWAEIIKASSSPLGLAALTILALAIVALTFFRGERDWRVRMVAFVLLLVGFGGFAAAINLEAAEEKEKRAREEVAVVPPPVPDLCEGIDITMTPHNAIGHAWWCGTGGATRTPAQQAVRDRTPSCIAYAQRPFANLSQNQLWAEARSLAKQGRDDEAIELIDACQCHNPTSQALIQEGRLKVICYLKKN</sequence>
<reference evidence="2" key="1">
    <citation type="submission" date="2020-12" db="EMBL/GenBank/DDBJ databases">
        <title>Methylobrevis albus sp. nov., isolated from fresh water lack sediment.</title>
        <authorList>
            <person name="Zou Q."/>
        </authorList>
    </citation>
    <scope>NUCLEOTIDE SEQUENCE</scope>
    <source>
        <strain evidence="2">L22</strain>
    </source>
</reference>
<keyword evidence="1" id="KW-0472">Membrane</keyword>
<accession>A0A931MZI4</accession>
<name>A0A931MZI4_9HYPH</name>
<keyword evidence="3" id="KW-1185">Reference proteome</keyword>
<evidence type="ECO:0000313" key="3">
    <source>
        <dbReference type="Proteomes" id="UP000631694"/>
    </source>
</evidence>
<protein>
    <submittedName>
        <fullName evidence="2">Uncharacterized protein</fullName>
    </submittedName>
</protein>
<organism evidence="2 3">
    <name type="scientific">Methylobrevis albus</name>
    <dbReference type="NCBI Taxonomy" id="2793297"/>
    <lineage>
        <taxon>Bacteria</taxon>
        <taxon>Pseudomonadati</taxon>
        <taxon>Pseudomonadota</taxon>
        <taxon>Alphaproteobacteria</taxon>
        <taxon>Hyphomicrobiales</taxon>
        <taxon>Pleomorphomonadaceae</taxon>
        <taxon>Methylobrevis</taxon>
    </lineage>
</organism>
<gene>
    <name evidence="2" type="ORF">I5731_14565</name>
</gene>
<dbReference type="EMBL" id="JADZLT010000052">
    <property type="protein sequence ID" value="MBH0239050.1"/>
    <property type="molecule type" value="Genomic_DNA"/>
</dbReference>
<evidence type="ECO:0000256" key="1">
    <source>
        <dbReference type="SAM" id="Phobius"/>
    </source>
</evidence>
<dbReference type="Proteomes" id="UP000631694">
    <property type="component" value="Unassembled WGS sequence"/>
</dbReference>
<proteinExistence type="predicted"/>
<comment type="caution">
    <text evidence="2">The sequence shown here is derived from an EMBL/GenBank/DDBJ whole genome shotgun (WGS) entry which is preliminary data.</text>
</comment>
<keyword evidence="1" id="KW-0812">Transmembrane</keyword>
<evidence type="ECO:0000313" key="2">
    <source>
        <dbReference type="EMBL" id="MBH0239050.1"/>
    </source>
</evidence>
<feature type="transmembrane region" description="Helical" evidence="1">
    <location>
        <begin position="20"/>
        <end position="38"/>
    </location>
</feature>
<dbReference type="RefSeq" id="WP_197312124.1">
    <property type="nucleotide sequence ID" value="NZ_JADZLT010000052.1"/>
</dbReference>